<sequence length="319" mass="36617">MTTFSLCMIVKNEENVLARCLDSLADLMDEIIIVDTGSTDKTKEIAARYTDRIYDFTWIDDFAAARNFAASKATMEYIYTADADEFVDPENHRQIRQLKEVLLPEVEIVQMYYCNDLGDYNTTGNFERELRPKLYRRQRSFTWIDPIHETLRLDPVVFDSEIEIIHRPEESHGSRDLSALKRLHEKGIVLSSKLHHMYAMELFIAGEDADFLAAEESFLESVEQPSRSTDEILEAICVLTHIYRLKGDIHHFMTYALKGTAMGGCAELCCELGAYYEACGEDQEAAMWYYNAANETESVLNIACHTTIPQKALERLTTR</sequence>
<comment type="caution">
    <text evidence="2">The sequence shown here is derived from an EMBL/GenBank/DDBJ whole genome shotgun (WGS) entry which is preliminary data.</text>
</comment>
<dbReference type="RefSeq" id="WP_249297638.1">
    <property type="nucleotide sequence ID" value="NZ_JACRSX010000005.1"/>
</dbReference>
<evidence type="ECO:0000259" key="1">
    <source>
        <dbReference type="Pfam" id="PF00535"/>
    </source>
</evidence>
<evidence type="ECO:0000313" key="3">
    <source>
        <dbReference type="Proteomes" id="UP000606193"/>
    </source>
</evidence>
<dbReference type="Pfam" id="PF00535">
    <property type="entry name" value="Glycos_transf_2"/>
    <property type="match status" value="1"/>
</dbReference>
<dbReference type="PANTHER" id="PTHR43630">
    <property type="entry name" value="POLY-BETA-1,6-N-ACETYL-D-GLUCOSAMINE SYNTHASE"/>
    <property type="match status" value="1"/>
</dbReference>
<dbReference type="InterPro" id="IPR029044">
    <property type="entry name" value="Nucleotide-diphossugar_trans"/>
</dbReference>
<gene>
    <name evidence="2" type="ORF">H8704_05645</name>
</gene>
<dbReference type="Gene3D" id="3.90.550.10">
    <property type="entry name" value="Spore Coat Polysaccharide Biosynthesis Protein SpsA, Chain A"/>
    <property type="match status" value="1"/>
</dbReference>
<dbReference type="CDD" id="cd02511">
    <property type="entry name" value="Beta4Glucosyltransferase"/>
    <property type="match status" value="1"/>
</dbReference>
<reference evidence="2 3" key="1">
    <citation type="submission" date="2020-08" db="EMBL/GenBank/DDBJ databases">
        <title>Genome public.</title>
        <authorList>
            <person name="Liu C."/>
            <person name="Sun Q."/>
        </authorList>
    </citation>
    <scope>NUCLEOTIDE SEQUENCE [LARGE SCALE GENOMIC DNA]</scope>
    <source>
        <strain evidence="2 3">NSJ-37</strain>
    </source>
</reference>
<evidence type="ECO:0000313" key="2">
    <source>
        <dbReference type="EMBL" id="MBC8562121.1"/>
    </source>
</evidence>
<feature type="domain" description="Glycosyltransferase 2-like" evidence="1">
    <location>
        <begin position="5"/>
        <end position="143"/>
    </location>
</feature>
<organism evidence="2 3">
    <name type="scientific">Jutongia huaianensis</name>
    <dbReference type="NCBI Taxonomy" id="2763668"/>
    <lineage>
        <taxon>Bacteria</taxon>
        <taxon>Bacillati</taxon>
        <taxon>Bacillota</taxon>
        <taxon>Clostridia</taxon>
        <taxon>Lachnospirales</taxon>
        <taxon>Lachnospiraceae</taxon>
        <taxon>Jutongia</taxon>
    </lineage>
</organism>
<dbReference type="EMBL" id="JACRSX010000005">
    <property type="protein sequence ID" value="MBC8562121.1"/>
    <property type="molecule type" value="Genomic_DNA"/>
</dbReference>
<keyword evidence="3" id="KW-1185">Reference proteome</keyword>
<accession>A0ABR7N0G3</accession>
<dbReference type="PANTHER" id="PTHR43630:SF2">
    <property type="entry name" value="GLYCOSYLTRANSFERASE"/>
    <property type="match status" value="1"/>
</dbReference>
<name>A0ABR7N0G3_9FIRM</name>
<dbReference type="SUPFAM" id="SSF53448">
    <property type="entry name" value="Nucleotide-diphospho-sugar transferases"/>
    <property type="match status" value="1"/>
</dbReference>
<protein>
    <submittedName>
        <fullName evidence="2">Glycosyltransferase family 2 protein</fullName>
    </submittedName>
</protein>
<dbReference type="InterPro" id="IPR001173">
    <property type="entry name" value="Glyco_trans_2-like"/>
</dbReference>
<dbReference type="Proteomes" id="UP000606193">
    <property type="component" value="Unassembled WGS sequence"/>
</dbReference>
<proteinExistence type="predicted"/>